<dbReference type="Pfam" id="PF01266">
    <property type="entry name" value="DAO"/>
    <property type="match status" value="1"/>
</dbReference>
<dbReference type="PANTHER" id="PTHR13847">
    <property type="entry name" value="SARCOSINE DEHYDROGENASE-RELATED"/>
    <property type="match status" value="1"/>
</dbReference>
<dbReference type="AlphaFoldDB" id="A0A2G5RQX7"/>
<dbReference type="Proteomes" id="UP000230559">
    <property type="component" value="Unassembled WGS sequence"/>
</dbReference>
<sequence length="410" mass="47010">MVVAMDLQTGKLYWPTTVPDVPSYPPLDEDIQCDVLIVGAGGSGALCAYYLSETDLDVVVIDKRKAGYGSTMTNTALIQCLGDKMFFELVNSFGEAYAARHLTLCQQAVDELEQIANKLHIDVEFQRRDSLYYASVAEDVQKLEKEYMALKKQGYPVVWLDEQQIRRHYPFTKHAALYTTGDGELNPYKLTIGLLEYAKQRGVRIFEETEMNGKKLEQHMATCYTKNGYTIQARKVIFAAGYETLEVKQEKKALLVSSYAVVTNRVEDFSSWYKRTLIWETARPYVYMRTTADDRIIIGGLDENTAYADDRDAKLMHKKERLIEEFHRLFPDIHVVPEFYLAAFYGGTHDGLPMIGVYDSFPNCYFVYAYGDNGTVYSTVLAQILRDVIIEKQNDDFYLYMQTRPKLPQT</sequence>
<organism evidence="2 3">
    <name type="scientific">Anoxybacillus flavithermus</name>
    <dbReference type="NCBI Taxonomy" id="33934"/>
    <lineage>
        <taxon>Bacteria</taxon>
        <taxon>Bacillati</taxon>
        <taxon>Bacillota</taxon>
        <taxon>Bacilli</taxon>
        <taxon>Bacillales</taxon>
        <taxon>Anoxybacillaceae</taxon>
        <taxon>Anoxybacillus</taxon>
    </lineage>
</organism>
<evidence type="ECO:0000313" key="3">
    <source>
        <dbReference type="Proteomes" id="UP000230559"/>
    </source>
</evidence>
<dbReference type="Gene3D" id="3.50.50.60">
    <property type="entry name" value="FAD/NAD(P)-binding domain"/>
    <property type="match status" value="1"/>
</dbReference>
<evidence type="ECO:0000259" key="1">
    <source>
        <dbReference type="Pfam" id="PF01266"/>
    </source>
</evidence>
<dbReference type="InterPro" id="IPR006076">
    <property type="entry name" value="FAD-dep_OxRdtase"/>
</dbReference>
<name>A0A2G5RQX7_9BACL</name>
<dbReference type="InterPro" id="IPR036188">
    <property type="entry name" value="FAD/NAD-bd_sf"/>
</dbReference>
<dbReference type="PANTHER" id="PTHR13847:SF201">
    <property type="entry name" value="PUTATIBE OXIDOREDUCTASE"/>
    <property type="match status" value="1"/>
</dbReference>
<evidence type="ECO:0000313" key="2">
    <source>
        <dbReference type="EMBL" id="PIC05061.1"/>
    </source>
</evidence>
<comment type="caution">
    <text evidence="2">The sequence shown here is derived from an EMBL/GenBank/DDBJ whole genome shotgun (WGS) entry which is preliminary data.</text>
</comment>
<dbReference type="EMBL" id="PEDM01000010">
    <property type="protein sequence ID" value="PIC05061.1"/>
    <property type="molecule type" value="Genomic_DNA"/>
</dbReference>
<dbReference type="GO" id="GO:0005737">
    <property type="term" value="C:cytoplasm"/>
    <property type="evidence" value="ECO:0007669"/>
    <property type="project" value="TreeGrafter"/>
</dbReference>
<feature type="domain" description="FAD dependent oxidoreductase" evidence="1">
    <location>
        <begin position="34"/>
        <end position="387"/>
    </location>
</feature>
<gene>
    <name evidence="2" type="ORF">CS060_06545</name>
</gene>
<reference evidence="2 3" key="1">
    <citation type="submission" date="2017-10" db="EMBL/GenBank/DDBJ databases">
        <title>Draft genome sequence of Anoxybacillus flavithermus KU2-6-11 from caldera Uzon (Russia:Kamchtka).</title>
        <authorList>
            <person name="Korzhuk A.V."/>
            <person name="Rozanov A.S."/>
            <person name="Bryanskaya A.V."/>
            <person name="Peltek S.E."/>
        </authorList>
    </citation>
    <scope>NUCLEOTIDE SEQUENCE [LARGE SCALE GENOMIC DNA]</scope>
    <source>
        <strain evidence="2 3">KU2-6_11</strain>
    </source>
</reference>
<accession>A0A2G5RQX7</accession>
<dbReference type="SUPFAM" id="SSF51905">
    <property type="entry name" value="FAD/NAD(P)-binding domain"/>
    <property type="match status" value="1"/>
</dbReference>
<protein>
    <submittedName>
        <fullName evidence="2">FAD-binding oxidoreductase</fullName>
    </submittedName>
</protein>
<dbReference type="Gene3D" id="3.30.9.10">
    <property type="entry name" value="D-Amino Acid Oxidase, subunit A, domain 2"/>
    <property type="match status" value="1"/>
</dbReference>
<proteinExistence type="predicted"/>